<organism evidence="7 8">
    <name type="scientific">Bifidobacterium favimelis</name>
    <dbReference type="NCBI Taxonomy" id="3122979"/>
    <lineage>
        <taxon>Bacteria</taxon>
        <taxon>Bacillati</taxon>
        <taxon>Actinomycetota</taxon>
        <taxon>Actinomycetes</taxon>
        <taxon>Bifidobacteriales</taxon>
        <taxon>Bifidobacteriaceae</taxon>
        <taxon>Bifidobacterium</taxon>
    </lineage>
</organism>
<keyword evidence="2 5" id="KW-0285">Flavoprotein</keyword>
<protein>
    <submittedName>
        <fullName evidence="7">Nitroreductase family protein</fullName>
    </submittedName>
</protein>
<keyword evidence="8" id="KW-1185">Reference proteome</keyword>
<dbReference type="Proteomes" id="UP001373159">
    <property type="component" value="Unassembled WGS sequence"/>
</dbReference>
<comment type="caution">
    <text evidence="7">The sequence shown here is derived from an EMBL/GenBank/DDBJ whole genome shotgun (WGS) entry which is preliminary data.</text>
</comment>
<proteinExistence type="inferred from homology"/>
<gene>
    <name evidence="7" type="ORF">V8P97_07285</name>
</gene>
<feature type="domain" description="Nitroreductase" evidence="6">
    <location>
        <begin position="11"/>
        <end position="169"/>
    </location>
</feature>
<sequence length="264" mass="29385">MATNETIRTLMKRRSIRAFTDQPVSEGEVEALERAAQHAASSRYFNDWSAIRVTDPEVAGRLAQLGHQDYIAQAPLLYVFLIDERRNAHLAGAQGVDTSSDRFIFNTGYVFLQGQNDAILALHAMETAANSLDLGCVILGSVINDVDALIDLLHLPALVYPVLGLAIGHPGQEPDLKPRMDPPAQIFENRYPELDAEGRTQDERAGRALADFDQVVKRYYMDIRHMDAPRRSFSEIIADQAVNPGAAHEPMLPSIQRQGFHLDR</sequence>
<evidence type="ECO:0000256" key="1">
    <source>
        <dbReference type="ARBA" id="ARBA00008366"/>
    </source>
</evidence>
<evidence type="ECO:0000256" key="5">
    <source>
        <dbReference type="PIRNR" id="PIRNR005426"/>
    </source>
</evidence>
<keyword evidence="4 5" id="KW-0560">Oxidoreductase</keyword>
<dbReference type="RefSeq" id="WP_340470016.1">
    <property type="nucleotide sequence ID" value="NZ_JBANBB010000002.1"/>
</dbReference>
<name>A0ABU8ZPT5_9BIFI</name>
<reference evidence="7 8" key="1">
    <citation type="submission" date="2024-02" db="EMBL/GenBank/DDBJ databases">
        <title>Bifidobacterium honeyensis sp. nov., isolated from the comb honey.</title>
        <authorList>
            <person name="Liu W."/>
            <person name="Li Y."/>
        </authorList>
    </citation>
    <scope>NUCLEOTIDE SEQUENCE [LARGE SCALE GENOMIC DNA]</scope>
    <source>
        <strain evidence="7 8">IMAU50988</strain>
    </source>
</reference>
<accession>A0ABU8ZPT5</accession>
<dbReference type="PIRSF" id="PIRSF005426">
    <property type="entry name" value="Frp"/>
    <property type="match status" value="1"/>
</dbReference>
<dbReference type="InterPro" id="IPR016446">
    <property type="entry name" value="Flavin_OxRdtase_Frp"/>
</dbReference>
<evidence type="ECO:0000256" key="2">
    <source>
        <dbReference type="ARBA" id="ARBA00022630"/>
    </source>
</evidence>
<dbReference type="SUPFAM" id="SSF55469">
    <property type="entry name" value="FMN-dependent nitroreductase-like"/>
    <property type="match status" value="1"/>
</dbReference>
<keyword evidence="3 5" id="KW-0288">FMN</keyword>
<evidence type="ECO:0000259" key="6">
    <source>
        <dbReference type="Pfam" id="PF00881"/>
    </source>
</evidence>
<keyword evidence="5" id="KW-0521">NADP</keyword>
<evidence type="ECO:0000256" key="3">
    <source>
        <dbReference type="ARBA" id="ARBA00022643"/>
    </source>
</evidence>
<dbReference type="PANTHER" id="PTHR43425:SF2">
    <property type="entry name" value="OXYGEN-INSENSITIVE NADPH NITROREDUCTASE"/>
    <property type="match status" value="1"/>
</dbReference>
<dbReference type="EMBL" id="JBANBB010000002">
    <property type="protein sequence ID" value="MEK0307261.1"/>
    <property type="molecule type" value="Genomic_DNA"/>
</dbReference>
<dbReference type="InterPro" id="IPR000415">
    <property type="entry name" value="Nitroreductase-like"/>
</dbReference>
<comment type="similarity">
    <text evidence="1 5">Belongs to the flavin oxidoreductase frp family.</text>
</comment>
<dbReference type="PANTHER" id="PTHR43425">
    <property type="entry name" value="OXYGEN-INSENSITIVE NADPH NITROREDUCTASE"/>
    <property type="match status" value="1"/>
</dbReference>
<evidence type="ECO:0000313" key="7">
    <source>
        <dbReference type="EMBL" id="MEK0307261.1"/>
    </source>
</evidence>
<evidence type="ECO:0000256" key="4">
    <source>
        <dbReference type="ARBA" id="ARBA00023002"/>
    </source>
</evidence>
<dbReference type="Pfam" id="PF00881">
    <property type="entry name" value="Nitroreductase"/>
    <property type="match status" value="1"/>
</dbReference>
<dbReference type="Gene3D" id="3.40.109.10">
    <property type="entry name" value="NADH Oxidase"/>
    <property type="match status" value="1"/>
</dbReference>
<dbReference type="InterPro" id="IPR029479">
    <property type="entry name" value="Nitroreductase"/>
</dbReference>
<evidence type="ECO:0000313" key="8">
    <source>
        <dbReference type="Proteomes" id="UP001373159"/>
    </source>
</evidence>